<organism evidence="1 2">
    <name type="scientific">Choristoneura fumiferana</name>
    <name type="common">Spruce budworm moth</name>
    <name type="synonym">Archips fumiferana</name>
    <dbReference type="NCBI Taxonomy" id="7141"/>
    <lineage>
        <taxon>Eukaryota</taxon>
        <taxon>Metazoa</taxon>
        <taxon>Ecdysozoa</taxon>
        <taxon>Arthropoda</taxon>
        <taxon>Hexapoda</taxon>
        <taxon>Insecta</taxon>
        <taxon>Pterygota</taxon>
        <taxon>Neoptera</taxon>
        <taxon>Endopterygota</taxon>
        <taxon>Lepidoptera</taxon>
        <taxon>Glossata</taxon>
        <taxon>Ditrysia</taxon>
        <taxon>Tortricoidea</taxon>
        <taxon>Tortricidae</taxon>
        <taxon>Tortricinae</taxon>
        <taxon>Choristoneura</taxon>
    </lineage>
</organism>
<dbReference type="EMBL" id="CM046109">
    <property type="protein sequence ID" value="KAI8441763.1"/>
    <property type="molecule type" value="Genomic_DNA"/>
</dbReference>
<dbReference type="Proteomes" id="UP001064048">
    <property type="component" value="Chromosome 9"/>
</dbReference>
<sequence>MATLAQIILIIACAYFVDCRYMGRQSHKQSSPTDHQATTTHTIIKDFDAVIFPRDDGDDGASKNVEAMITNNQKSDLGVNNENTETKADVPLLSKVPVVEVKDIFTNAAVNKEMVINENIVHKDAHKETDVKQMATTANGTEIKVGNSVNSNKTEPDLSTRFGGTSDYMLVPVANNQNYQLLQTTNVPYYNTQGVVAQAPANTVQYGTSIAPNIGSNQFISNTPIQYPASNIFNPTPTNTNTYVPVNTQNTYMINGQLYAAVTAPNNLEVLSPLYFVSPPNSGYQVLNNAPMYKLVTVSDGSPQV</sequence>
<evidence type="ECO:0000313" key="1">
    <source>
        <dbReference type="EMBL" id="KAI8441763.1"/>
    </source>
</evidence>
<protein>
    <submittedName>
        <fullName evidence="1">Uncharacterized protein</fullName>
    </submittedName>
</protein>
<accession>A0ACC0KZ63</accession>
<proteinExistence type="predicted"/>
<evidence type="ECO:0000313" key="2">
    <source>
        <dbReference type="Proteomes" id="UP001064048"/>
    </source>
</evidence>
<name>A0ACC0KZ63_CHOFU</name>
<gene>
    <name evidence="1" type="ORF">MSG28_005455</name>
</gene>
<comment type="caution">
    <text evidence="1">The sequence shown here is derived from an EMBL/GenBank/DDBJ whole genome shotgun (WGS) entry which is preliminary data.</text>
</comment>
<keyword evidence="2" id="KW-1185">Reference proteome</keyword>
<reference evidence="1 2" key="1">
    <citation type="journal article" date="2022" name="Genome Biol. Evol.">
        <title>The Spruce Budworm Genome: Reconstructing the Evolutionary History of Antifreeze Proteins.</title>
        <authorList>
            <person name="Beliveau C."/>
            <person name="Gagne P."/>
            <person name="Picq S."/>
            <person name="Vernygora O."/>
            <person name="Keeling C.I."/>
            <person name="Pinkney K."/>
            <person name="Doucet D."/>
            <person name="Wen F."/>
            <person name="Johnston J.S."/>
            <person name="Maaroufi H."/>
            <person name="Boyle B."/>
            <person name="Laroche J."/>
            <person name="Dewar K."/>
            <person name="Juretic N."/>
            <person name="Blackburn G."/>
            <person name="Nisole A."/>
            <person name="Brunet B."/>
            <person name="Brandao M."/>
            <person name="Lumley L."/>
            <person name="Duan J."/>
            <person name="Quan G."/>
            <person name="Lucarotti C.J."/>
            <person name="Roe A.D."/>
            <person name="Sperling F.A.H."/>
            <person name="Levesque R.C."/>
            <person name="Cusson M."/>
        </authorList>
    </citation>
    <scope>NUCLEOTIDE SEQUENCE [LARGE SCALE GENOMIC DNA]</scope>
    <source>
        <strain evidence="1">Glfc:IPQL:Cfum</strain>
    </source>
</reference>